<evidence type="ECO:0000256" key="1">
    <source>
        <dbReference type="SAM" id="MobiDB-lite"/>
    </source>
</evidence>
<feature type="compositionally biased region" description="Basic residues" evidence="1">
    <location>
        <begin position="119"/>
        <end position="131"/>
    </location>
</feature>
<organism evidence="3 4">
    <name type="scientific">Punica granatum</name>
    <name type="common">Pomegranate</name>
    <dbReference type="NCBI Taxonomy" id="22663"/>
    <lineage>
        <taxon>Eukaryota</taxon>
        <taxon>Viridiplantae</taxon>
        <taxon>Streptophyta</taxon>
        <taxon>Embryophyta</taxon>
        <taxon>Tracheophyta</taxon>
        <taxon>Spermatophyta</taxon>
        <taxon>Magnoliopsida</taxon>
        <taxon>eudicotyledons</taxon>
        <taxon>Gunneridae</taxon>
        <taxon>Pentapetalae</taxon>
        <taxon>rosids</taxon>
        <taxon>malvids</taxon>
        <taxon>Myrtales</taxon>
        <taxon>Lythraceae</taxon>
        <taxon>Punica</taxon>
    </lineage>
</organism>
<evidence type="ECO:0000313" key="4">
    <source>
        <dbReference type="Proteomes" id="UP000197138"/>
    </source>
</evidence>
<evidence type="ECO:0000256" key="2">
    <source>
        <dbReference type="SAM" id="SignalP"/>
    </source>
</evidence>
<dbReference type="PANTHER" id="PTHR33730:SF4">
    <property type="entry name" value="OS05G0542732 PROTEIN"/>
    <property type="match status" value="1"/>
</dbReference>
<feature type="chain" id="PRO_5012058388" description="MAPK kinase substrate protein At1g80180-like" evidence="2">
    <location>
        <begin position="17"/>
        <end position="131"/>
    </location>
</feature>
<gene>
    <name evidence="3" type="ORF">CDL15_Pgr007865</name>
</gene>
<feature type="region of interest" description="Disordered" evidence="1">
    <location>
        <begin position="110"/>
        <end position="131"/>
    </location>
</feature>
<evidence type="ECO:0008006" key="5">
    <source>
        <dbReference type="Google" id="ProtNLM"/>
    </source>
</evidence>
<evidence type="ECO:0000313" key="3">
    <source>
        <dbReference type="EMBL" id="OWM81827.1"/>
    </source>
</evidence>
<comment type="caution">
    <text evidence="3">The sequence shown here is derived from an EMBL/GenBank/DDBJ whole genome shotgun (WGS) entry which is preliminary data.</text>
</comment>
<dbReference type="PANTHER" id="PTHR33730">
    <property type="entry name" value="OS05G0542732 PROTEIN-RELATED"/>
    <property type="match status" value="1"/>
</dbReference>
<dbReference type="AlphaFoldDB" id="A0A218XA48"/>
<protein>
    <recommendedName>
        <fullName evidence="5">MAPK kinase substrate protein At1g80180-like</fullName>
    </recommendedName>
</protein>
<dbReference type="Pfam" id="PF15697">
    <property type="entry name" value="DUF4666"/>
    <property type="match status" value="2"/>
</dbReference>
<name>A0A218XA48_PUNGR</name>
<reference evidence="4" key="1">
    <citation type="journal article" date="2017" name="Plant J.">
        <title>The pomegranate (Punica granatum L.) genome and the genomics of punicalagin biosynthesis.</title>
        <authorList>
            <person name="Qin G."/>
            <person name="Xu C."/>
            <person name="Ming R."/>
            <person name="Tang H."/>
            <person name="Guyot R."/>
            <person name="Kramer E.M."/>
            <person name="Hu Y."/>
            <person name="Yi X."/>
            <person name="Qi Y."/>
            <person name="Xu X."/>
            <person name="Gao Z."/>
            <person name="Pan H."/>
            <person name="Jian J."/>
            <person name="Tian Y."/>
            <person name="Yue Z."/>
            <person name="Xu Y."/>
        </authorList>
    </citation>
    <scope>NUCLEOTIDE SEQUENCE [LARGE SCALE GENOMIC DNA]</scope>
    <source>
        <strain evidence="4">cv. Dabenzi</strain>
    </source>
</reference>
<feature type="signal peptide" evidence="2">
    <location>
        <begin position="1"/>
        <end position="16"/>
    </location>
</feature>
<proteinExistence type="predicted"/>
<dbReference type="InterPro" id="IPR031421">
    <property type="entry name" value="DUF4666"/>
</dbReference>
<keyword evidence="2" id="KW-0732">Signal</keyword>
<dbReference type="EMBL" id="MTKT01002214">
    <property type="protein sequence ID" value="OWM81827.1"/>
    <property type="molecule type" value="Genomic_DNA"/>
</dbReference>
<sequence length="131" mass="14449">MVVCWGLFSFLGKCFGVSQTKRKFGVANWKYQGAERSEVSFRRQGSSGLVWDDRFLSGELNRINQTEHKDDGDDAKVKPINTSTGYRAGKVAAAEEPPSPRMSACGFCGAFRKPSSAAHKSRKTGQGRRAR</sequence>
<dbReference type="Proteomes" id="UP000197138">
    <property type="component" value="Unassembled WGS sequence"/>
</dbReference>
<accession>A0A218XA48</accession>